<dbReference type="PANTHER" id="PTHR13693">
    <property type="entry name" value="CLASS II AMINOTRANSFERASE/8-AMINO-7-OXONONANOATE SYNTHASE"/>
    <property type="match status" value="1"/>
</dbReference>
<evidence type="ECO:0000259" key="6">
    <source>
        <dbReference type="Pfam" id="PF00155"/>
    </source>
</evidence>
<keyword evidence="5" id="KW-0472">Membrane</keyword>
<keyword evidence="4" id="KW-0663">Pyridoxal phosphate</keyword>
<comment type="caution">
    <text evidence="7">The sequence shown here is derived from an EMBL/GenBank/DDBJ whole genome shotgun (WGS) entry which is preliminary data.</text>
</comment>
<dbReference type="PANTHER" id="PTHR13693:SF77">
    <property type="entry name" value="8-AMINO-7-OXONONANOATE SYNTHASE"/>
    <property type="match status" value="1"/>
</dbReference>
<dbReference type="Gene3D" id="3.90.1150.10">
    <property type="entry name" value="Aspartate Aminotransferase, domain 1"/>
    <property type="match status" value="1"/>
</dbReference>
<dbReference type="Proteomes" id="UP001154282">
    <property type="component" value="Unassembled WGS sequence"/>
</dbReference>
<feature type="domain" description="Aminotransferase class I/classII large" evidence="6">
    <location>
        <begin position="74"/>
        <end position="182"/>
    </location>
</feature>
<proteinExistence type="inferred from homology"/>
<keyword evidence="3" id="KW-0808">Transferase</keyword>
<dbReference type="EMBL" id="CAMGYJ010000002">
    <property type="protein sequence ID" value="CAI0380880.1"/>
    <property type="molecule type" value="Genomic_DNA"/>
</dbReference>
<evidence type="ECO:0000256" key="1">
    <source>
        <dbReference type="ARBA" id="ARBA00001933"/>
    </source>
</evidence>
<feature type="transmembrane region" description="Helical" evidence="5">
    <location>
        <begin position="202"/>
        <end position="219"/>
    </location>
</feature>
<dbReference type="Pfam" id="PF00155">
    <property type="entry name" value="Aminotran_1_2"/>
    <property type="match status" value="1"/>
</dbReference>
<dbReference type="InterPro" id="IPR050087">
    <property type="entry name" value="AON_synthase_class-II"/>
</dbReference>
<evidence type="ECO:0000256" key="4">
    <source>
        <dbReference type="ARBA" id="ARBA00022898"/>
    </source>
</evidence>
<dbReference type="SUPFAM" id="SSF53383">
    <property type="entry name" value="PLP-dependent transferases"/>
    <property type="match status" value="1"/>
</dbReference>
<dbReference type="Gene3D" id="3.40.640.10">
    <property type="entry name" value="Type I PLP-dependent aspartate aminotransferase-like (Major domain)"/>
    <property type="match status" value="1"/>
</dbReference>
<sequence length="330" mass="35604">EEDSCTNIGIEQRAGQFKKLLLFSRNDYLGLSSHPTIGKAAAKACLTTAFFVLQAFQPIWLSSCSLKKKVIVTYSMDGDFAPMAELVNLGKKHGFLLTIDDAHGTFVCGKDGGGVAQEINCARDFDICVGTLSKAAGCHGGFIACSKRWKQLIQSRGRSFIFSTAIYTSSFLLQLLHAHAAVIVAEKEAWRMKGIWKRVQDFPVLTGILIISPIISFIVGSEEKDLRASCQCLPPSAPPLCVLGCAWVIMSSCNATACNCASCCESGTCWNLDFTSLSSGPLLCLPTHAGFISSSNSLRYLSRVTLSATHTVGERFEEINGCTLRASTTT</sequence>
<keyword evidence="5" id="KW-1133">Transmembrane helix</keyword>
<evidence type="ECO:0000313" key="7">
    <source>
        <dbReference type="EMBL" id="CAI0380880.1"/>
    </source>
</evidence>
<organism evidence="7 8">
    <name type="scientific">Linum tenue</name>
    <dbReference type="NCBI Taxonomy" id="586396"/>
    <lineage>
        <taxon>Eukaryota</taxon>
        <taxon>Viridiplantae</taxon>
        <taxon>Streptophyta</taxon>
        <taxon>Embryophyta</taxon>
        <taxon>Tracheophyta</taxon>
        <taxon>Spermatophyta</taxon>
        <taxon>Magnoliopsida</taxon>
        <taxon>eudicotyledons</taxon>
        <taxon>Gunneridae</taxon>
        <taxon>Pentapetalae</taxon>
        <taxon>rosids</taxon>
        <taxon>fabids</taxon>
        <taxon>Malpighiales</taxon>
        <taxon>Linaceae</taxon>
        <taxon>Linum</taxon>
    </lineage>
</organism>
<evidence type="ECO:0000256" key="2">
    <source>
        <dbReference type="ARBA" id="ARBA00010008"/>
    </source>
</evidence>
<evidence type="ECO:0000313" key="8">
    <source>
        <dbReference type="Proteomes" id="UP001154282"/>
    </source>
</evidence>
<accession>A0AAV0H6D5</accession>
<protein>
    <recommendedName>
        <fullName evidence="6">Aminotransferase class I/classII large domain-containing protein</fullName>
    </recommendedName>
</protein>
<evidence type="ECO:0000256" key="3">
    <source>
        <dbReference type="ARBA" id="ARBA00022679"/>
    </source>
</evidence>
<dbReference type="InterPro" id="IPR015421">
    <property type="entry name" value="PyrdxlP-dep_Trfase_major"/>
</dbReference>
<dbReference type="GO" id="GO:0016740">
    <property type="term" value="F:transferase activity"/>
    <property type="evidence" value="ECO:0007669"/>
    <property type="project" value="UniProtKB-KW"/>
</dbReference>
<dbReference type="AlphaFoldDB" id="A0AAV0H6D5"/>
<comment type="similarity">
    <text evidence="2">Belongs to the class-II pyridoxal-phosphate-dependent aminotransferase family. BioF subfamily.</text>
</comment>
<reference evidence="7" key="1">
    <citation type="submission" date="2022-08" db="EMBL/GenBank/DDBJ databases">
        <authorList>
            <person name="Gutierrez-Valencia J."/>
        </authorList>
    </citation>
    <scope>NUCLEOTIDE SEQUENCE</scope>
</reference>
<gene>
    <name evidence="7" type="ORF">LITE_LOCUS2873</name>
</gene>
<dbReference type="GO" id="GO:0030170">
    <property type="term" value="F:pyridoxal phosphate binding"/>
    <property type="evidence" value="ECO:0007669"/>
    <property type="project" value="InterPro"/>
</dbReference>
<feature type="non-terminal residue" evidence="7">
    <location>
        <position position="1"/>
    </location>
</feature>
<comment type="cofactor">
    <cofactor evidence="1">
        <name>pyridoxal 5'-phosphate</name>
        <dbReference type="ChEBI" id="CHEBI:597326"/>
    </cofactor>
</comment>
<dbReference type="InterPro" id="IPR015422">
    <property type="entry name" value="PyrdxlP-dep_Trfase_small"/>
</dbReference>
<evidence type="ECO:0000256" key="5">
    <source>
        <dbReference type="SAM" id="Phobius"/>
    </source>
</evidence>
<keyword evidence="8" id="KW-1185">Reference proteome</keyword>
<name>A0AAV0H6D5_9ROSI</name>
<keyword evidence="5" id="KW-0812">Transmembrane</keyword>
<dbReference type="InterPro" id="IPR015424">
    <property type="entry name" value="PyrdxlP-dep_Trfase"/>
</dbReference>
<dbReference type="InterPro" id="IPR004839">
    <property type="entry name" value="Aminotransferase_I/II_large"/>
</dbReference>
<dbReference type="GO" id="GO:0009102">
    <property type="term" value="P:biotin biosynthetic process"/>
    <property type="evidence" value="ECO:0007669"/>
    <property type="project" value="TreeGrafter"/>
</dbReference>
<feature type="transmembrane region" description="Helical" evidence="5">
    <location>
        <begin position="160"/>
        <end position="182"/>
    </location>
</feature>